<dbReference type="Gene3D" id="3.40.1810.10">
    <property type="entry name" value="Transcription factor, MADS-box"/>
    <property type="match status" value="1"/>
</dbReference>
<proteinExistence type="predicted"/>
<comment type="subcellular location">
    <subcellularLocation>
        <location evidence="1">Nucleus</location>
    </subcellularLocation>
</comment>
<dbReference type="EMBL" id="CM018205">
    <property type="protein sequence ID" value="KAB2087980.1"/>
    <property type="molecule type" value="Genomic_DNA"/>
</dbReference>
<reference evidence="7 10" key="2">
    <citation type="submission" date="2019-06" db="EMBL/GenBank/DDBJ databases">
        <title>WGS assembly of Gossypium barbadense.</title>
        <authorList>
            <person name="Chen Z.J."/>
            <person name="Sreedasyam A."/>
            <person name="Ando A."/>
            <person name="Song Q."/>
            <person name="De L."/>
            <person name="Hulse-Kemp A."/>
            <person name="Ding M."/>
            <person name="Ye W."/>
            <person name="Kirkbride R."/>
            <person name="Jenkins J."/>
            <person name="Plott C."/>
            <person name="Lovell J."/>
            <person name="Lin Y.-M."/>
            <person name="Vaughn R."/>
            <person name="Liu B."/>
            <person name="Li W."/>
            <person name="Simpson S."/>
            <person name="Scheffler B."/>
            <person name="Saski C."/>
            <person name="Grover C."/>
            <person name="Hu G."/>
            <person name="Conover J."/>
            <person name="Carlson J."/>
            <person name="Shu S."/>
            <person name="Boston L."/>
            <person name="Williams M."/>
            <person name="Peterson D."/>
            <person name="Mcgee K."/>
            <person name="Jones D."/>
            <person name="Wendel J."/>
            <person name="Stelly D."/>
            <person name="Grimwood J."/>
            <person name="Schmutz J."/>
        </authorList>
    </citation>
    <scope>NUCLEOTIDE SEQUENCE [LARGE SCALE GENOMIC DNA]</scope>
    <source>
        <strain evidence="7">1400233.01</strain>
    </source>
</reference>
<evidence type="ECO:0000313" key="10">
    <source>
        <dbReference type="Proteomes" id="UP000327439"/>
    </source>
</evidence>
<dbReference type="GO" id="GO:0000981">
    <property type="term" value="F:DNA-binding transcription factor activity, RNA polymerase II-specific"/>
    <property type="evidence" value="ECO:0007669"/>
    <property type="project" value="TreeGrafter"/>
</dbReference>
<dbReference type="Proteomes" id="UP000327439">
    <property type="component" value="Chromosome A04"/>
</dbReference>
<evidence type="ECO:0000259" key="6">
    <source>
        <dbReference type="PROSITE" id="PS50066"/>
    </source>
</evidence>
<evidence type="ECO:0000256" key="5">
    <source>
        <dbReference type="ARBA" id="ARBA00023242"/>
    </source>
</evidence>
<evidence type="ECO:0000313" key="9">
    <source>
        <dbReference type="Proteomes" id="UP000239757"/>
    </source>
</evidence>
<dbReference type="GO" id="GO:0005634">
    <property type="term" value="C:nucleus"/>
    <property type="evidence" value="ECO:0007669"/>
    <property type="project" value="UniProtKB-SubCell"/>
</dbReference>
<dbReference type="PANTHER" id="PTHR11945:SF725">
    <property type="entry name" value="AGAMOUS-LIKE 58-RELATED"/>
    <property type="match status" value="1"/>
</dbReference>
<dbReference type="OrthoDB" id="950122at2759"/>
<protein>
    <recommendedName>
        <fullName evidence="6">MADS-box domain-containing protein</fullName>
    </recommendedName>
</protein>
<evidence type="ECO:0000256" key="1">
    <source>
        <dbReference type="ARBA" id="ARBA00004123"/>
    </source>
</evidence>
<evidence type="ECO:0000256" key="3">
    <source>
        <dbReference type="ARBA" id="ARBA00023125"/>
    </source>
</evidence>
<reference evidence="8 9" key="1">
    <citation type="submission" date="2015-01" db="EMBL/GenBank/DDBJ databases">
        <title>Genome of allotetraploid Gossypium barbadense reveals genomic plasticity and fiber elongation in cotton evolution.</title>
        <authorList>
            <person name="Chen X."/>
            <person name="Liu X."/>
            <person name="Zhao B."/>
            <person name="Zheng H."/>
            <person name="Hu Y."/>
            <person name="Lu G."/>
            <person name="Yang C."/>
            <person name="Chen J."/>
            <person name="Shan C."/>
            <person name="Zhang L."/>
            <person name="Zhou Y."/>
            <person name="Wang L."/>
            <person name="Guo W."/>
            <person name="Bai Y."/>
            <person name="Ruan J."/>
            <person name="Shangguan X."/>
            <person name="Mao Y."/>
            <person name="Jiang J."/>
            <person name="Zhu Y."/>
            <person name="Lei J."/>
            <person name="Kang H."/>
            <person name="Chen S."/>
            <person name="He X."/>
            <person name="Wang R."/>
            <person name="Wang Y."/>
            <person name="Chen J."/>
            <person name="Wang L."/>
            <person name="Yu S."/>
            <person name="Wang B."/>
            <person name="Wei J."/>
            <person name="Song S."/>
            <person name="Lu X."/>
            <person name="Gao Z."/>
            <person name="Gu W."/>
            <person name="Deng X."/>
            <person name="Ma D."/>
            <person name="Wang S."/>
            <person name="Liang W."/>
            <person name="Fang L."/>
            <person name="Cai C."/>
            <person name="Zhu X."/>
            <person name="Zhou B."/>
            <person name="Zhang Y."/>
            <person name="Chen Z."/>
            <person name="Xu S."/>
            <person name="Zhu R."/>
            <person name="Wang S."/>
            <person name="Zhang T."/>
            <person name="Zhao G."/>
        </authorList>
    </citation>
    <scope>NUCLEOTIDE SEQUENCE [LARGE SCALE GENOMIC DNA]</scope>
    <source>
        <strain evidence="9">cv. Xinhai21</strain>
        <tissue evidence="8">Leaf</tissue>
    </source>
</reference>
<name>A0A2P5X859_GOSBA</name>
<dbReference type="SUPFAM" id="SSF55455">
    <property type="entry name" value="SRF-like"/>
    <property type="match status" value="1"/>
</dbReference>
<keyword evidence="10" id="KW-1185">Reference proteome</keyword>
<dbReference type="Proteomes" id="UP000239757">
    <property type="component" value="Unassembled WGS sequence"/>
</dbReference>
<evidence type="ECO:0000313" key="8">
    <source>
        <dbReference type="EMBL" id="PPR99513.1"/>
    </source>
</evidence>
<evidence type="ECO:0000256" key="2">
    <source>
        <dbReference type="ARBA" id="ARBA00023015"/>
    </source>
</evidence>
<dbReference type="PANTHER" id="PTHR11945">
    <property type="entry name" value="MADS BOX PROTEIN"/>
    <property type="match status" value="1"/>
</dbReference>
<keyword evidence="4" id="KW-0804">Transcription</keyword>
<dbReference type="EMBL" id="KZ665479">
    <property type="protein sequence ID" value="PPR99513.1"/>
    <property type="molecule type" value="Genomic_DNA"/>
</dbReference>
<feature type="domain" description="MADS-box" evidence="6">
    <location>
        <begin position="9"/>
        <end position="69"/>
    </location>
</feature>
<evidence type="ECO:0000256" key="4">
    <source>
        <dbReference type="ARBA" id="ARBA00023163"/>
    </source>
</evidence>
<keyword evidence="3" id="KW-0238">DNA-binding</keyword>
<dbReference type="AlphaFoldDB" id="A0A2P5X859"/>
<evidence type="ECO:0000313" key="7">
    <source>
        <dbReference type="EMBL" id="KAB2087980.1"/>
    </source>
</evidence>
<dbReference type="PRINTS" id="PR00404">
    <property type="entry name" value="MADSDOMAIN"/>
</dbReference>
<gene>
    <name evidence="7" type="ORF">ES319_A04G142700v1</name>
    <name evidence="8" type="ORF">GOBAR_AA21142</name>
</gene>
<dbReference type="Pfam" id="PF00319">
    <property type="entry name" value="SRF-TF"/>
    <property type="match status" value="1"/>
</dbReference>
<dbReference type="GO" id="GO:0000978">
    <property type="term" value="F:RNA polymerase II cis-regulatory region sequence-specific DNA binding"/>
    <property type="evidence" value="ECO:0007669"/>
    <property type="project" value="TreeGrafter"/>
</dbReference>
<dbReference type="PROSITE" id="PS50066">
    <property type="entry name" value="MADS_BOX_2"/>
    <property type="match status" value="1"/>
</dbReference>
<dbReference type="InterPro" id="IPR036879">
    <property type="entry name" value="TF_MADSbox_sf"/>
</dbReference>
<dbReference type="InterPro" id="IPR002100">
    <property type="entry name" value="TF_MADSbox"/>
</dbReference>
<organism evidence="8 9">
    <name type="scientific">Gossypium barbadense</name>
    <name type="common">Sea Island cotton</name>
    <name type="synonym">Hibiscus barbadensis</name>
    <dbReference type="NCBI Taxonomy" id="3634"/>
    <lineage>
        <taxon>Eukaryota</taxon>
        <taxon>Viridiplantae</taxon>
        <taxon>Streptophyta</taxon>
        <taxon>Embryophyta</taxon>
        <taxon>Tracheophyta</taxon>
        <taxon>Spermatophyta</taxon>
        <taxon>Magnoliopsida</taxon>
        <taxon>eudicotyledons</taxon>
        <taxon>Gunneridae</taxon>
        <taxon>Pentapetalae</taxon>
        <taxon>rosids</taxon>
        <taxon>malvids</taxon>
        <taxon>Malvales</taxon>
        <taxon>Malvaceae</taxon>
        <taxon>Malvoideae</taxon>
        <taxon>Gossypium</taxon>
    </lineage>
</organism>
<keyword evidence="2" id="KW-0805">Transcription regulation</keyword>
<dbReference type="SMART" id="SM00432">
    <property type="entry name" value="MADS"/>
    <property type="match status" value="1"/>
</dbReference>
<dbReference type="GO" id="GO:0046983">
    <property type="term" value="F:protein dimerization activity"/>
    <property type="evidence" value="ECO:0007669"/>
    <property type="project" value="InterPro"/>
</dbReference>
<accession>A0A2P5X859</accession>
<sequence length="195" mass="22750">MASTGKKTRGRKKTQMKMIENKEDRLVTFSKRRLGIYKKISELSILCGTENLFIVFSPTGKPFSFGCPSIESVSNRFLSRNRPINDNTNILIEAYRMSRTNKLVQHYNEIHSQMDGIKRKKKVLVSAQQTSETNNTNHWWKTPIHQCNPRELDELYSRFSELAHMFHIAWCKKIANTSSMSTSTYFGNGHHRREF</sequence>
<keyword evidence="5" id="KW-0539">Nucleus</keyword>